<protein>
    <recommendedName>
        <fullName evidence="3">DUF2116 family Zn-ribbon domain-containing protein</fullName>
    </recommendedName>
</protein>
<comment type="caution">
    <text evidence="1">The sequence shown here is derived from an EMBL/GenBank/DDBJ whole genome shotgun (WGS) entry which is preliminary data.</text>
</comment>
<keyword evidence="2" id="KW-1185">Reference proteome</keyword>
<dbReference type="RefSeq" id="WP_369330405.1">
    <property type="nucleotide sequence ID" value="NZ_JAULBC010000005.1"/>
</dbReference>
<reference evidence="1 2" key="1">
    <citation type="submission" date="2023-07" db="EMBL/GenBank/DDBJ databases">
        <authorList>
            <person name="Lian W.-H."/>
        </authorList>
    </citation>
    <scope>NUCLEOTIDE SEQUENCE [LARGE SCALE GENOMIC DNA]</scope>
    <source>
        <strain evidence="1 2">SYSU DXS3180</strain>
    </source>
</reference>
<gene>
    <name evidence="1" type="ORF">QTN47_15925</name>
</gene>
<evidence type="ECO:0000313" key="2">
    <source>
        <dbReference type="Proteomes" id="UP001560573"/>
    </source>
</evidence>
<accession>A0ABV3ZGI0</accession>
<sequence>MHQQAPKLCLACNKPLLGRTDKKFCNDYCRNAFNNQRKPANNSYIRSINNQLLKNRRILESLLPATEEMSKASKDKLTQLGFVFKYSTHSYVNKKGNVYFFCYDYGYLPLDNDVYLIVKRRETN</sequence>
<organism evidence="1 2">
    <name type="scientific">Danxiaibacter flavus</name>
    <dbReference type="NCBI Taxonomy" id="3049108"/>
    <lineage>
        <taxon>Bacteria</taxon>
        <taxon>Pseudomonadati</taxon>
        <taxon>Bacteroidota</taxon>
        <taxon>Chitinophagia</taxon>
        <taxon>Chitinophagales</taxon>
        <taxon>Chitinophagaceae</taxon>
        <taxon>Danxiaibacter</taxon>
    </lineage>
</organism>
<name>A0ABV3ZGI0_9BACT</name>
<dbReference type="EMBL" id="JAULBC010000005">
    <property type="protein sequence ID" value="MEX6688997.1"/>
    <property type="molecule type" value="Genomic_DNA"/>
</dbReference>
<proteinExistence type="predicted"/>
<evidence type="ECO:0008006" key="3">
    <source>
        <dbReference type="Google" id="ProtNLM"/>
    </source>
</evidence>
<dbReference type="Proteomes" id="UP001560573">
    <property type="component" value="Unassembled WGS sequence"/>
</dbReference>
<evidence type="ECO:0000313" key="1">
    <source>
        <dbReference type="EMBL" id="MEX6688997.1"/>
    </source>
</evidence>